<dbReference type="Proteomes" id="UP000622533">
    <property type="component" value="Unassembled WGS sequence"/>
</dbReference>
<protein>
    <submittedName>
        <fullName evidence="1">Uncharacterized protein</fullName>
    </submittedName>
</protein>
<dbReference type="EMBL" id="JADEXS010000759">
    <property type="protein sequence ID" value="MBE9027022.1"/>
    <property type="molecule type" value="Genomic_DNA"/>
</dbReference>
<organism evidence="1 2">
    <name type="scientific">Desmonostoc muscorum LEGE 12446</name>
    <dbReference type="NCBI Taxonomy" id="1828758"/>
    <lineage>
        <taxon>Bacteria</taxon>
        <taxon>Bacillati</taxon>
        <taxon>Cyanobacteriota</taxon>
        <taxon>Cyanophyceae</taxon>
        <taxon>Nostocales</taxon>
        <taxon>Nostocaceae</taxon>
        <taxon>Desmonostoc</taxon>
    </lineage>
</organism>
<evidence type="ECO:0000313" key="2">
    <source>
        <dbReference type="Proteomes" id="UP000622533"/>
    </source>
</evidence>
<comment type="caution">
    <text evidence="1">The sequence shown here is derived from an EMBL/GenBank/DDBJ whole genome shotgun (WGS) entry which is preliminary data.</text>
</comment>
<evidence type="ECO:0000313" key="1">
    <source>
        <dbReference type="EMBL" id="MBE9027022.1"/>
    </source>
</evidence>
<gene>
    <name evidence="1" type="ORF">IQ276_32815</name>
</gene>
<sequence length="110" mass="12403">MIAKTVSTIPPGKRWKWAGNLRAFQAFPNAGINSQKSEIAIFSLFLNRSKLLVLPEFASGYELILSEAYWLRNLQLTIYEFTGQPSDNLTELVASVKDDVLRVESKIDVL</sequence>
<proteinExistence type="predicted"/>
<accession>A0A8J7AJT5</accession>
<name>A0A8J7AJT5_DESMC</name>
<keyword evidence="2" id="KW-1185">Reference proteome</keyword>
<dbReference type="AlphaFoldDB" id="A0A8J7AJT5"/>
<reference evidence="1" key="1">
    <citation type="submission" date="2020-10" db="EMBL/GenBank/DDBJ databases">
        <authorList>
            <person name="Castelo-Branco R."/>
            <person name="Eusebio N."/>
            <person name="Adriana R."/>
            <person name="Vieira A."/>
            <person name="Brugerolle De Fraissinette N."/>
            <person name="Rezende De Castro R."/>
            <person name="Schneider M.P."/>
            <person name="Vasconcelos V."/>
            <person name="Leao P.N."/>
        </authorList>
    </citation>
    <scope>NUCLEOTIDE SEQUENCE</scope>
    <source>
        <strain evidence="1">LEGE 12446</strain>
    </source>
</reference>
<dbReference type="RefSeq" id="WP_193923995.1">
    <property type="nucleotide sequence ID" value="NZ_JADEXS020000001.1"/>
</dbReference>